<dbReference type="AlphaFoldDB" id="A0A1L6ZPA8"/>
<accession>A0A1L6ZPA8</accession>
<gene>
    <name evidence="2" type="ORF">BSA145_21060</name>
</gene>
<name>A0A1L6ZPA8_BACIA</name>
<dbReference type="RefSeq" id="WP_075623782.1">
    <property type="nucleotide sequence ID" value="NZ_CP015608.1"/>
</dbReference>
<protein>
    <recommendedName>
        <fullName evidence="4">DUF2325 domain-containing protein</fullName>
    </recommendedName>
</protein>
<evidence type="ECO:0000313" key="3">
    <source>
        <dbReference type="Proteomes" id="UP000185426"/>
    </source>
</evidence>
<dbReference type="InterPro" id="IPR016772">
    <property type="entry name" value="UCP020408"/>
</dbReference>
<proteinExistence type="inferred from homology"/>
<comment type="similarity">
    <text evidence="1">Belongs to the UPF0751 family.</text>
</comment>
<evidence type="ECO:0000313" key="2">
    <source>
        <dbReference type="EMBL" id="APT48356.1"/>
    </source>
</evidence>
<organism evidence="2 3">
    <name type="scientific">Bacillus safensis</name>
    <dbReference type="NCBI Taxonomy" id="561879"/>
    <lineage>
        <taxon>Bacteria</taxon>
        <taxon>Bacillati</taxon>
        <taxon>Bacillota</taxon>
        <taxon>Bacilli</taxon>
        <taxon>Bacillales</taxon>
        <taxon>Bacillaceae</taxon>
        <taxon>Bacillus</taxon>
    </lineage>
</organism>
<sequence length="350" mass="40307">MDVNKIQEQIKDNMAELIKTINSDNLIENKEQLLKHFDLLENLHSIKVLRNNNFEDSEGGKTNNDNVTIKKEIEQIEEQKGYPLIRSLKGGRLDGIGIYVPESIIRKKSFEEGDLIHAEPSATDKTKFYYKLIKKRQGSITNESKRIQVSYCILKEENSYLLATEYLLNGERKLIKYDDAPHTFLISKEMSEKEGLESGDLVDIAYNSENVNEFQVVWKHQTNIQKHSNPLPSSYYKEKTQGISESSEYKSVSLKGKKILLLAKHISREFSQVVERMGGEFIHANGNEQTKRIESMVKNCDLLITMTPYIDHSSAEKARDFAKTYGKKFVFMESRGISNFIDKIKVNINH</sequence>
<keyword evidence="2" id="KW-0614">Plasmid</keyword>
<reference evidence="2 3" key="1">
    <citation type="submission" date="2016-05" db="EMBL/GenBank/DDBJ databases">
        <title>Complete Genome and Methylome Analysis of Psychrotrophic Bacterial Isolates from Antarctic Lake Untersee.</title>
        <authorList>
            <person name="Fomenkov A."/>
            <person name="Akimov V.N."/>
            <person name="Vasilyeva L.V."/>
            <person name="Andersen D."/>
            <person name="Vincze T."/>
            <person name="Roberts R.J."/>
        </authorList>
    </citation>
    <scope>NUCLEOTIDE SEQUENCE [LARGE SCALE GENOMIC DNA]</scope>
    <source>
        <strain evidence="2 3">U14-5</strain>
        <plasmid evidence="2 3">unnamed1</plasmid>
    </source>
</reference>
<evidence type="ECO:0000256" key="1">
    <source>
        <dbReference type="ARBA" id="ARBA00007189"/>
    </source>
</evidence>
<dbReference type="Proteomes" id="UP000185426">
    <property type="component" value="Plasmid unnamed1"/>
</dbReference>
<geneLocation type="plasmid" evidence="2 3">
    <name>unnamed1</name>
</geneLocation>
<dbReference type="Pfam" id="PF10087">
    <property type="entry name" value="DUF2325"/>
    <property type="match status" value="1"/>
</dbReference>
<dbReference type="EMBL" id="CP015608">
    <property type="protein sequence ID" value="APT48356.1"/>
    <property type="molecule type" value="Genomic_DNA"/>
</dbReference>
<evidence type="ECO:0008006" key="4">
    <source>
        <dbReference type="Google" id="ProtNLM"/>
    </source>
</evidence>